<proteinExistence type="predicted"/>
<dbReference type="PROSITE" id="PS00028">
    <property type="entry name" value="ZINC_FINGER_C2H2_1"/>
    <property type="match status" value="1"/>
</dbReference>
<feature type="domain" description="C2H2-type" evidence="3">
    <location>
        <begin position="487"/>
        <end position="515"/>
    </location>
</feature>
<accession>A0A8K0TKI3</accession>
<dbReference type="InterPro" id="IPR013087">
    <property type="entry name" value="Znf_C2H2_type"/>
</dbReference>
<dbReference type="PROSITE" id="PS50157">
    <property type="entry name" value="ZINC_FINGER_C2H2_2"/>
    <property type="match status" value="1"/>
</dbReference>
<feature type="compositionally biased region" description="Low complexity" evidence="2">
    <location>
        <begin position="14"/>
        <end position="29"/>
    </location>
</feature>
<dbReference type="Pfam" id="PF24537">
    <property type="entry name" value="zf-C2H2_fungi"/>
    <property type="match status" value="1"/>
</dbReference>
<evidence type="ECO:0000313" key="4">
    <source>
        <dbReference type="EMBL" id="KAH7368048.1"/>
    </source>
</evidence>
<feature type="compositionally biased region" description="Pro residues" evidence="2">
    <location>
        <begin position="58"/>
        <end position="84"/>
    </location>
</feature>
<feature type="compositionally biased region" description="Polar residues" evidence="2">
    <location>
        <begin position="222"/>
        <end position="241"/>
    </location>
</feature>
<protein>
    <recommendedName>
        <fullName evidence="3">C2H2-type domain-containing protein</fullName>
    </recommendedName>
</protein>
<evidence type="ECO:0000313" key="5">
    <source>
        <dbReference type="Proteomes" id="UP000813385"/>
    </source>
</evidence>
<dbReference type="Gene3D" id="3.30.160.60">
    <property type="entry name" value="Classic Zinc Finger"/>
    <property type="match status" value="1"/>
</dbReference>
<gene>
    <name evidence="4" type="ORF">B0T11DRAFT_59995</name>
</gene>
<name>A0A8K0TKI3_9PEZI</name>
<keyword evidence="1" id="KW-0479">Metal-binding</keyword>
<evidence type="ECO:0000259" key="3">
    <source>
        <dbReference type="PROSITE" id="PS50157"/>
    </source>
</evidence>
<keyword evidence="1" id="KW-0863">Zinc-finger</keyword>
<evidence type="ECO:0000256" key="2">
    <source>
        <dbReference type="SAM" id="MobiDB-lite"/>
    </source>
</evidence>
<comment type="caution">
    <text evidence="4">The sequence shown here is derived from an EMBL/GenBank/DDBJ whole genome shotgun (WGS) entry which is preliminary data.</text>
</comment>
<dbReference type="EMBL" id="JAGPXD010000002">
    <property type="protein sequence ID" value="KAH7368048.1"/>
    <property type="molecule type" value="Genomic_DNA"/>
</dbReference>
<feature type="region of interest" description="Disordered" evidence="2">
    <location>
        <begin position="394"/>
        <end position="448"/>
    </location>
</feature>
<keyword evidence="5" id="KW-1185">Reference proteome</keyword>
<organism evidence="4 5">
    <name type="scientific">Plectosphaerella cucumerina</name>
    <dbReference type="NCBI Taxonomy" id="40658"/>
    <lineage>
        <taxon>Eukaryota</taxon>
        <taxon>Fungi</taxon>
        <taxon>Dikarya</taxon>
        <taxon>Ascomycota</taxon>
        <taxon>Pezizomycotina</taxon>
        <taxon>Sordariomycetes</taxon>
        <taxon>Hypocreomycetidae</taxon>
        <taxon>Glomerellales</taxon>
        <taxon>Plectosphaerellaceae</taxon>
        <taxon>Plectosphaerella</taxon>
    </lineage>
</organism>
<feature type="region of interest" description="Disordered" evidence="2">
    <location>
        <begin position="1"/>
        <end position="105"/>
    </location>
</feature>
<feature type="compositionally biased region" description="Low complexity" evidence="2">
    <location>
        <begin position="85"/>
        <end position="105"/>
    </location>
</feature>
<dbReference type="InterPro" id="IPR036236">
    <property type="entry name" value="Znf_C2H2_sf"/>
</dbReference>
<feature type="region of interest" description="Disordered" evidence="2">
    <location>
        <begin position="306"/>
        <end position="356"/>
    </location>
</feature>
<dbReference type="AlphaFoldDB" id="A0A8K0TKI3"/>
<dbReference type="SUPFAM" id="SSF57667">
    <property type="entry name" value="beta-beta-alpha zinc fingers"/>
    <property type="match status" value="1"/>
</dbReference>
<keyword evidence="1" id="KW-0862">Zinc</keyword>
<reference evidence="4" key="1">
    <citation type="journal article" date="2021" name="Nat. Commun.">
        <title>Genetic determinants of endophytism in the Arabidopsis root mycobiome.</title>
        <authorList>
            <person name="Mesny F."/>
            <person name="Miyauchi S."/>
            <person name="Thiergart T."/>
            <person name="Pickel B."/>
            <person name="Atanasova L."/>
            <person name="Karlsson M."/>
            <person name="Huettel B."/>
            <person name="Barry K.W."/>
            <person name="Haridas S."/>
            <person name="Chen C."/>
            <person name="Bauer D."/>
            <person name="Andreopoulos W."/>
            <person name="Pangilinan J."/>
            <person name="LaButti K."/>
            <person name="Riley R."/>
            <person name="Lipzen A."/>
            <person name="Clum A."/>
            <person name="Drula E."/>
            <person name="Henrissat B."/>
            <person name="Kohler A."/>
            <person name="Grigoriev I.V."/>
            <person name="Martin F.M."/>
            <person name="Hacquard S."/>
        </authorList>
    </citation>
    <scope>NUCLEOTIDE SEQUENCE</scope>
    <source>
        <strain evidence="4">MPI-CAGE-AT-0016</strain>
    </source>
</reference>
<dbReference type="GO" id="GO:0008270">
    <property type="term" value="F:zinc ion binding"/>
    <property type="evidence" value="ECO:0007669"/>
    <property type="project" value="UniProtKB-KW"/>
</dbReference>
<sequence length="628" mass="68794">MTAQPRFREPGGMPASAAAPAIFIQSSSSDRYGHSDPHGVYSSSVAMSIPGSVDPRDAPPPPLPPPRFFPPDGPYPDEPQPHYPRSPASYSPRSGSQLGSIGSSLMDYKKRDASSYIKMEKDEGYASLSSAGSTRSEYSLPGFGSFHNRFQLESGADALADMKKKLDPLRTLDNRPSPGRSLLTASVNDAMGRRLSNEHRLPALSLPCHPKANAGLLDSPDRFTQTPMHSALTPLSGSHFPSHSPMDYRSPNSMSDADRSPPNRTRRLNSDDASTQGSYEVEDMEMEEASMNRLRIDEYHATGMKRRASSPPVEGLGASLLGPTTQGEMVRRRDVTSRGSPTPRLGPVHESPAPHTAERNRSFNLSLLTGSSVPGHGSSFGGLSPGGLSPGALSGGLSPIATDHSCSSPYSTPMSTNPSPRASLSRAPHQRTFSDGRPFASPRKLTEGSKLSGAKIQGFFMCECCPKKPKKFETAEELSAHEQEKQYECNFCGNRFKNKNEAERHQNSLHVRRHSWSCSALKAFDRAFHESTNRPGEADACGYCGEDFPRSGIAPGVSTHRHVTDQNWEERIRHLQEVHKFRECNSSKKFFRADHFRQHLKHSHAGTSGKWTNMLENACMIEEDPTPR</sequence>
<feature type="compositionally biased region" description="Polar residues" evidence="2">
    <location>
        <begin position="404"/>
        <end position="422"/>
    </location>
</feature>
<dbReference type="Proteomes" id="UP000813385">
    <property type="component" value="Unassembled WGS sequence"/>
</dbReference>
<feature type="region of interest" description="Disordered" evidence="2">
    <location>
        <begin position="216"/>
        <end position="278"/>
    </location>
</feature>
<dbReference type="InterPro" id="IPR057026">
    <property type="entry name" value="Znf-C2H2_ascomycetes"/>
</dbReference>
<dbReference type="OrthoDB" id="3524154at2759"/>
<evidence type="ECO:0000256" key="1">
    <source>
        <dbReference type="PROSITE-ProRule" id="PRU00042"/>
    </source>
</evidence>